<feature type="transmembrane region" description="Helical" evidence="7">
    <location>
        <begin position="266"/>
        <end position="286"/>
    </location>
</feature>
<feature type="transmembrane region" description="Helical" evidence="7">
    <location>
        <begin position="192"/>
        <end position="211"/>
    </location>
</feature>
<feature type="transmembrane region" description="Helical" evidence="7">
    <location>
        <begin position="411"/>
        <end position="430"/>
    </location>
</feature>
<comment type="subcellular location">
    <subcellularLocation>
        <location evidence="1">Cell membrane</location>
        <topology evidence="1">Multi-pass membrane protein</topology>
    </subcellularLocation>
</comment>
<dbReference type="InterPro" id="IPR002528">
    <property type="entry name" value="MATE_fam"/>
</dbReference>
<dbReference type="GO" id="GO:0015297">
    <property type="term" value="F:antiporter activity"/>
    <property type="evidence" value="ECO:0007669"/>
    <property type="project" value="InterPro"/>
</dbReference>
<evidence type="ECO:0000256" key="2">
    <source>
        <dbReference type="ARBA" id="ARBA00022448"/>
    </source>
</evidence>
<feature type="transmembrane region" description="Helical" evidence="7">
    <location>
        <begin position="382"/>
        <end position="405"/>
    </location>
</feature>
<evidence type="ECO:0000256" key="1">
    <source>
        <dbReference type="ARBA" id="ARBA00004651"/>
    </source>
</evidence>
<keyword evidence="3" id="KW-1003">Cell membrane</keyword>
<evidence type="ECO:0000256" key="3">
    <source>
        <dbReference type="ARBA" id="ARBA00022475"/>
    </source>
</evidence>
<evidence type="ECO:0000256" key="5">
    <source>
        <dbReference type="ARBA" id="ARBA00022989"/>
    </source>
</evidence>
<gene>
    <name evidence="8" type="ORF">H8718_08235</name>
</gene>
<keyword evidence="2" id="KW-0813">Transport</keyword>
<organism evidence="8 9">
    <name type="scientific">Zhenhengia yiwuensis</name>
    <dbReference type="NCBI Taxonomy" id="2763666"/>
    <lineage>
        <taxon>Bacteria</taxon>
        <taxon>Bacillati</taxon>
        <taxon>Bacillota</taxon>
        <taxon>Clostridia</taxon>
        <taxon>Lachnospirales</taxon>
        <taxon>Lachnospiraceae</taxon>
        <taxon>Zhenhengia</taxon>
    </lineage>
</organism>
<dbReference type="PIRSF" id="PIRSF006603">
    <property type="entry name" value="DinF"/>
    <property type="match status" value="1"/>
</dbReference>
<feature type="transmembrane region" description="Helical" evidence="7">
    <location>
        <begin position="132"/>
        <end position="152"/>
    </location>
</feature>
<dbReference type="AlphaFoldDB" id="A0A926ID96"/>
<feature type="transmembrane region" description="Helical" evidence="7">
    <location>
        <begin position="12"/>
        <end position="32"/>
    </location>
</feature>
<feature type="transmembrane region" description="Helical" evidence="7">
    <location>
        <begin position="52"/>
        <end position="77"/>
    </location>
</feature>
<comment type="caution">
    <text evidence="8">The sequence shown here is derived from an EMBL/GenBank/DDBJ whole genome shotgun (WGS) entry which is preliminary data.</text>
</comment>
<dbReference type="PANTHER" id="PTHR43823">
    <property type="entry name" value="SPORULATION PROTEIN YKVU"/>
    <property type="match status" value="1"/>
</dbReference>
<dbReference type="PANTHER" id="PTHR43823:SF4">
    <property type="entry name" value="SPORULATION PROTEIN YKVU"/>
    <property type="match status" value="1"/>
</dbReference>
<feature type="transmembrane region" description="Helical" evidence="7">
    <location>
        <begin position="232"/>
        <end position="254"/>
    </location>
</feature>
<keyword evidence="9" id="KW-1185">Reference proteome</keyword>
<protein>
    <submittedName>
        <fullName evidence="8">Polysaccharide biosynthesis C-terminal domain-containing protein</fullName>
    </submittedName>
</protein>
<feature type="transmembrane region" description="Helical" evidence="7">
    <location>
        <begin position="315"/>
        <end position="340"/>
    </location>
</feature>
<dbReference type="EMBL" id="JACRSY010000011">
    <property type="protein sequence ID" value="MBC8579517.1"/>
    <property type="molecule type" value="Genomic_DNA"/>
</dbReference>
<dbReference type="GO" id="GO:0005886">
    <property type="term" value="C:plasma membrane"/>
    <property type="evidence" value="ECO:0007669"/>
    <property type="project" value="UniProtKB-SubCell"/>
</dbReference>
<feature type="transmembrane region" description="Helical" evidence="7">
    <location>
        <begin position="352"/>
        <end position="370"/>
    </location>
</feature>
<accession>A0A926ID96</accession>
<evidence type="ECO:0000313" key="8">
    <source>
        <dbReference type="EMBL" id="MBC8579517.1"/>
    </source>
</evidence>
<keyword evidence="6 7" id="KW-0472">Membrane</keyword>
<name>A0A926ID96_9FIRM</name>
<evidence type="ECO:0000313" key="9">
    <source>
        <dbReference type="Proteomes" id="UP000655830"/>
    </source>
</evidence>
<reference evidence="8" key="1">
    <citation type="submission" date="2020-08" db="EMBL/GenBank/DDBJ databases">
        <title>Genome public.</title>
        <authorList>
            <person name="Liu C."/>
            <person name="Sun Q."/>
        </authorList>
    </citation>
    <scope>NUCLEOTIDE SEQUENCE</scope>
    <source>
        <strain evidence="8">NSJ-12</strain>
    </source>
</reference>
<dbReference type="InterPro" id="IPR051327">
    <property type="entry name" value="MATE_MepA_subfamily"/>
</dbReference>
<evidence type="ECO:0000256" key="7">
    <source>
        <dbReference type="SAM" id="Phobius"/>
    </source>
</evidence>
<dbReference type="Pfam" id="PF01554">
    <property type="entry name" value="MatE"/>
    <property type="match status" value="2"/>
</dbReference>
<keyword evidence="4 7" id="KW-0812">Transmembrane</keyword>
<sequence>MDLLHDDPKKLFFKYLLPSISATLVTSIYVLADTIMIGKGVGQDGLAVLNFILPLFTLFFGTGLLLGVGGAVLMSVANGSGDKKLANTYFTHAALSGAILAILFTVLGLVFLEPIGYMLGCTSVNIGLFTSYAQYLVGFCPVFLFSSLLQAFVRNDGAPKRAMVAVISGGVTNIILDYIFIFILGMGMAGGAIATVIGSVTSVTLLLTHFMSKQNTMKLLKGKIQVNIIGRILHSGLPSFLIEVASGIVILLFNLQLLKYVGEVGVVVYSIMANSAIVAMSLFNGVSQGAQPIMATNYGADQSERVVSVRRLGSITVVIIGIVLFLSGFLFPDIVVQIFIEPTTEVLDMARGAIRIYFAALIMMSLNIFYSTYFQSVLKPKLSLIICLLRGIIICTILVFLLPLLIGVTGIWLVMPITELITAIIAMMMVRSAKNSI</sequence>
<feature type="transmembrane region" description="Helical" evidence="7">
    <location>
        <begin position="89"/>
        <end position="112"/>
    </location>
</feature>
<keyword evidence="5 7" id="KW-1133">Transmembrane helix</keyword>
<evidence type="ECO:0000256" key="6">
    <source>
        <dbReference type="ARBA" id="ARBA00023136"/>
    </source>
</evidence>
<proteinExistence type="predicted"/>
<dbReference type="InterPro" id="IPR048279">
    <property type="entry name" value="MdtK-like"/>
</dbReference>
<evidence type="ECO:0000256" key="4">
    <source>
        <dbReference type="ARBA" id="ARBA00022692"/>
    </source>
</evidence>
<dbReference type="GO" id="GO:0042910">
    <property type="term" value="F:xenobiotic transmembrane transporter activity"/>
    <property type="evidence" value="ECO:0007669"/>
    <property type="project" value="InterPro"/>
</dbReference>
<dbReference type="Proteomes" id="UP000655830">
    <property type="component" value="Unassembled WGS sequence"/>
</dbReference>
<feature type="transmembrane region" description="Helical" evidence="7">
    <location>
        <begin position="164"/>
        <end position="186"/>
    </location>
</feature>